<evidence type="ECO:0000256" key="4">
    <source>
        <dbReference type="PROSITE-ProRule" id="PRU00169"/>
    </source>
</evidence>
<dbReference type="Pfam" id="PF00512">
    <property type="entry name" value="HisKA"/>
    <property type="match status" value="1"/>
</dbReference>
<dbReference type="SMART" id="SM00448">
    <property type="entry name" value="REC"/>
    <property type="match status" value="1"/>
</dbReference>
<evidence type="ECO:0000313" key="10">
    <source>
        <dbReference type="Proteomes" id="UP000678276"/>
    </source>
</evidence>
<dbReference type="SUPFAM" id="SSF47384">
    <property type="entry name" value="Homodimeric domain of signal transducing histidine kinase"/>
    <property type="match status" value="1"/>
</dbReference>
<protein>
    <recommendedName>
        <fullName evidence="2">histidine kinase</fullName>
        <ecNumber evidence="2">2.7.13.3</ecNumber>
    </recommendedName>
</protein>
<evidence type="ECO:0000256" key="2">
    <source>
        <dbReference type="ARBA" id="ARBA00012438"/>
    </source>
</evidence>
<dbReference type="RefSeq" id="WP_209595293.1">
    <property type="nucleotide sequence ID" value="NZ_JAGJCF010000010.1"/>
</dbReference>
<sequence>MPIGPRLKRGGVIAVLRPEPFEPCEESESSFLGTVAYVLASAWDKRRSDAVLALRNRALEALDQGVMITDAQRIGEPLIYVNPAFEALTGYPAAEALGRNPAFLHGEETDPTTVQALGIALRTGHSFRATLVNYRRDKNPFWNDLDVSPIFDAEGRISHHVGVMSDATERLRLEAQFRQAQKMEAIGHLTGGIAHDFNNILAVILGNCEIILDDISDPQLRQVAELAIKAAERGALLTERLLAFGRRQALQPEPVNLAQSISSLTDMLKRTLGEQIDVVTCDTCPDATALVDRPLFESALINLAINARDAMPEGGTLTISARRAETLDHASPSKSVDPGFLRVSVADTGTGMSEEVRGKAFEPFFTTKTIGRGSGLGLAMVYGFVKQSGGHVFIESETGRGTTVHLDLPMAATRPQAAPKLSRKMSTEVSTGCERILLVEDELEVRRFVSRVLGRLGYSVIEADNAPSALAVLRNGDSIDLLFSDLILPGGMNGLGLVEEARRMRPGLRVLLTTGYTEEYERLAEDAPARILRKPYRREELATTLRAVLEAA</sequence>
<dbReference type="InterPro" id="IPR000014">
    <property type="entry name" value="PAS"/>
</dbReference>
<evidence type="ECO:0000259" key="6">
    <source>
        <dbReference type="PROSITE" id="PS50110"/>
    </source>
</evidence>
<dbReference type="InterPro" id="IPR003594">
    <property type="entry name" value="HATPase_dom"/>
</dbReference>
<dbReference type="InterPro" id="IPR000700">
    <property type="entry name" value="PAS-assoc_C"/>
</dbReference>
<comment type="caution">
    <text evidence="9">The sequence shown here is derived from an EMBL/GenBank/DDBJ whole genome shotgun (WGS) entry which is preliminary data.</text>
</comment>
<dbReference type="InterPro" id="IPR004358">
    <property type="entry name" value="Sig_transdc_His_kin-like_C"/>
</dbReference>
<evidence type="ECO:0000259" key="5">
    <source>
        <dbReference type="PROSITE" id="PS50109"/>
    </source>
</evidence>
<organism evidence="9 10">
    <name type="scientific">Jiella mangrovi</name>
    <dbReference type="NCBI Taxonomy" id="2821407"/>
    <lineage>
        <taxon>Bacteria</taxon>
        <taxon>Pseudomonadati</taxon>
        <taxon>Pseudomonadota</taxon>
        <taxon>Alphaproteobacteria</taxon>
        <taxon>Hyphomicrobiales</taxon>
        <taxon>Aurantimonadaceae</taxon>
        <taxon>Jiella</taxon>
    </lineage>
</organism>
<dbReference type="NCBIfam" id="TIGR00229">
    <property type="entry name" value="sensory_box"/>
    <property type="match status" value="1"/>
</dbReference>
<keyword evidence="3 4" id="KW-0597">Phosphoprotein</keyword>
<reference evidence="9 10" key="1">
    <citation type="submission" date="2021-04" db="EMBL/GenBank/DDBJ databases">
        <title>Whole genome sequence of Jiella sp. KSK16Y-1.</title>
        <authorList>
            <person name="Tuo L."/>
        </authorList>
    </citation>
    <scope>NUCLEOTIDE SEQUENCE [LARGE SCALE GENOMIC DNA]</scope>
    <source>
        <strain evidence="9 10">KSK16Y-1</strain>
    </source>
</reference>
<dbReference type="PRINTS" id="PR00344">
    <property type="entry name" value="BCTRLSENSOR"/>
</dbReference>
<dbReference type="CDD" id="cd00130">
    <property type="entry name" value="PAS"/>
    <property type="match status" value="1"/>
</dbReference>
<dbReference type="SMART" id="SM00387">
    <property type="entry name" value="HATPase_c"/>
    <property type="match status" value="1"/>
</dbReference>
<proteinExistence type="predicted"/>
<evidence type="ECO:0000256" key="1">
    <source>
        <dbReference type="ARBA" id="ARBA00000085"/>
    </source>
</evidence>
<dbReference type="SUPFAM" id="SSF55874">
    <property type="entry name" value="ATPase domain of HSP90 chaperone/DNA topoisomerase II/histidine kinase"/>
    <property type="match status" value="1"/>
</dbReference>
<dbReference type="InterPro" id="IPR035965">
    <property type="entry name" value="PAS-like_dom_sf"/>
</dbReference>
<dbReference type="Gene3D" id="3.40.50.2300">
    <property type="match status" value="1"/>
</dbReference>
<dbReference type="EMBL" id="JAGJCF010000010">
    <property type="protein sequence ID" value="MBP0616809.1"/>
    <property type="molecule type" value="Genomic_DNA"/>
</dbReference>
<dbReference type="SUPFAM" id="SSF52172">
    <property type="entry name" value="CheY-like"/>
    <property type="match status" value="1"/>
</dbReference>
<dbReference type="Pfam" id="PF00072">
    <property type="entry name" value="Response_reg"/>
    <property type="match status" value="1"/>
</dbReference>
<dbReference type="InterPro" id="IPR036097">
    <property type="entry name" value="HisK_dim/P_sf"/>
</dbReference>
<keyword evidence="10" id="KW-1185">Reference proteome</keyword>
<dbReference type="PANTHER" id="PTHR43065">
    <property type="entry name" value="SENSOR HISTIDINE KINASE"/>
    <property type="match status" value="1"/>
</dbReference>
<dbReference type="InterPro" id="IPR001610">
    <property type="entry name" value="PAC"/>
</dbReference>
<dbReference type="SMART" id="SM00388">
    <property type="entry name" value="HisKA"/>
    <property type="match status" value="1"/>
</dbReference>
<dbReference type="Gene3D" id="1.10.287.130">
    <property type="match status" value="1"/>
</dbReference>
<dbReference type="Proteomes" id="UP000678276">
    <property type="component" value="Unassembled WGS sequence"/>
</dbReference>
<dbReference type="PROSITE" id="PS50110">
    <property type="entry name" value="RESPONSE_REGULATORY"/>
    <property type="match status" value="1"/>
</dbReference>
<feature type="domain" description="PAC" evidence="8">
    <location>
        <begin position="125"/>
        <end position="179"/>
    </location>
</feature>
<dbReference type="InterPro" id="IPR036890">
    <property type="entry name" value="HATPase_C_sf"/>
</dbReference>
<dbReference type="InterPro" id="IPR011006">
    <property type="entry name" value="CheY-like_superfamily"/>
</dbReference>
<dbReference type="PROSITE" id="PS50113">
    <property type="entry name" value="PAC"/>
    <property type="match status" value="1"/>
</dbReference>
<dbReference type="EC" id="2.7.13.3" evidence="2"/>
<accession>A0ABS4BJ58</accession>
<gene>
    <name evidence="9" type="ORF">J6595_14575</name>
</gene>
<evidence type="ECO:0000313" key="9">
    <source>
        <dbReference type="EMBL" id="MBP0616809.1"/>
    </source>
</evidence>
<feature type="domain" description="Response regulatory" evidence="6">
    <location>
        <begin position="435"/>
        <end position="549"/>
    </location>
</feature>
<dbReference type="InterPro" id="IPR001789">
    <property type="entry name" value="Sig_transdc_resp-reg_receiver"/>
</dbReference>
<dbReference type="Gene3D" id="3.30.565.10">
    <property type="entry name" value="Histidine kinase-like ATPase, C-terminal domain"/>
    <property type="match status" value="1"/>
</dbReference>
<feature type="modified residue" description="4-aspartylphosphate" evidence="4">
    <location>
        <position position="485"/>
    </location>
</feature>
<dbReference type="Pfam" id="PF02518">
    <property type="entry name" value="HATPase_c"/>
    <property type="match status" value="1"/>
</dbReference>
<dbReference type="Pfam" id="PF13426">
    <property type="entry name" value="PAS_9"/>
    <property type="match status" value="1"/>
</dbReference>
<evidence type="ECO:0000259" key="7">
    <source>
        <dbReference type="PROSITE" id="PS50112"/>
    </source>
</evidence>
<dbReference type="PROSITE" id="PS50112">
    <property type="entry name" value="PAS"/>
    <property type="match status" value="1"/>
</dbReference>
<dbReference type="Gene3D" id="3.30.450.20">
    <property type="entry name" value="PAS domain"/>
    <property type="match status" value="1"/>
</dbReference>
<feature type="domain" description="Histidine kinase" evidence="5">
    <location>
        <begin position="192"/>
        <end position="412"/>
    </location>
</feature>
<evidence type="ECO:0000259" key="8">
    <source>
        <dbReference type="PROSITE" id="PS50113"/>
    </source>
</evidence>
<comment type="catalytic activity">
    <reaction evidence="1">
        <text>ATP + protein L-histidine = ADP + protein N-phospho-L-histidine.</text>
        <dbReference type="EC" id="2.7.13.3"/>
    </reaction>
</comment>
<dbReference type="SMART" id="SM00086">
    <property type="entry name" value="PAC"/>
    <property type="match status" value="1"/>
</dbReference>
<dbReference type="PROSITE" id="PS50109">
    <property type="entry name" value="HIS_KIN"/>
    <property type="match status" value="1"/>
</dbReference>
<dbReference type="PANTHER" id="PTHR43065:SF42">
    <property type="entry name" value="TWO-COMPONENT SENSOR PPRA"/>
    <property type="match status" value="1"/>
</dbReference>
<dbReference type="InterPro" id="IPR005467">
    <property type="entry name" value="His_kinase_dom"/>
</dbReference>
<feature type="domain" description="PAS" evidence="7">
    <location>
        <begin position="57"/>
        <end position="124"/>
    </location>
</feature>
<evidence type="ECO:0000256" key="3">
    <source>
        <dbReference type="ARBA" id="ARBA00022553"/>
    </source>
</evidence>
<dbReference type="SMART" id="SM00091">
    <property type="entry name" value="PAS"/>
    <property type="match status" value="1"/>
</dbReference>
<dbReference type="CDD" id="cd00082">
    <property type="entry name" value="HisKA"/>
    <property type="match status" value="1"/>
</dbReference>
<dbReference type="InterPro" id="IPR003661">
    <property type="entry name" value="HisK_dim/P_dom"/>
</dbReference>
<name>A0ABS4BJ58_9HYPH</name>
<dbReference type="SUPFAM" id="SSF55785">
    <property type="entry name" value="PYP-like sensor domain (PAS domain)"/>
    <property type="match status" value="1"/>
</dbReference>